<sequence length="269" mass="31116">MGIRKLTHQTRKPSFFKVLLSGFKKQLRIPTKFIKHINGKLPGKFNLQSPNGTWWLVRVKKFKDGWFFPRGWNCFVKYLSLKIGEFLVFSYRGNSCEKGDSLIQEKEKRFIRIGDANKKKNTKINVKIKINGKLEVVHLLETEHPHLTQILRPNLKYRITIPGALAVESGLVGKKRILLWDPQGRSWPVNLRSKEDDGRMVMITGWYGFWKGNNLVEGDGCVFEFLQQGTGDDPILVHIFRAVAEIWGYYRLQSLEPPGAFNRGSNNWS</sequence>
<proteinExistence type="predicted"/>
<dbReference type="PROSITE" id="PS50863">
    <property type="entry name" value="B3"/>
    <property type="match status" value="2"/>
</dbReference>
<dbReference type="Pfam" id="PF02362">
    <property type="entry name" value="B3"/>
    <property type="match status" value="2"/>
</dbReference>
<dbReference type="CDD" id="cd10017">
    <property type="entry name" value="B3_DNA"/>
    <property type="match status" value="2"/>
</dbReference>
<keyword evidence="4" id="KW-0804">Transcription</keyword>
<dbReference type="GO" id="GO:0003677">
    <property type="term" value="F:DNA binding"/>
    <property type="evidence" value="ECO:0007669"/>
    <property type="project" value="UniProtKB-KW"/>
</dbReference>
<dbReference type="GO" id="GO:0005634">
    <property type="term" value="C:nucleus"/>
    <property type="evidence" value="ECO:0007669"/>
    <property type="project" value="UniProtKB-SubCell"/>
</dbReference>
<evidence type="ECO:0000259" key="6">
    <source>
        <dbReference type="PROSITE" id="PS50863"/>
    </source>
</evidence>
<keyword evidence="3" id="KW-0238">DNA-binding</keyword>
<gene>
    <name evidence="7" type="ORF">NE237_018417</name>
</gene>
<comment type="caution">
    <text evidence="7">The sequence shown here is derived from an EMBL/GenBank/DDBJ whole genome shotgun (WGS) entry which is preliminary data.</text>
</comment>
<keyword evidence="8" id="KW-1185">Reference proteome</keyword>
<dbReference type="InterPro" id="IPR015300">
    <property type="entry name" value="DNA-bd_pseudobarrel_sf"/>
</dbReference>
<protein>
    <recommendedName>
        <fullName evidence="6">TF-B3 domain-containing protein</fullName>
    </recommendedName>
</protein>
<evidence type="ECO:0000256" key="5">
    <source>
        <dbReference type="ARBA" id="ARBA00023242"/>
    </source>
</evidence>
<evidence type="ECO:0000313" key="8">
    <source>
        <dbReference type="Proteomes" id="UP001141806"/>
    </source>
</evidence>
<dbReference type="OrthoDB" id="590488at2759"/>
<dbReference type="Proteomes" id="UP001141806">
    <property type="component" value="Unassembled WGS sequence"/>
</dbReference>
<dbReference type="AlphaFoldDB" id="A0A9Q0QNZ9"/>
<organism evidence="7 8">
    <name type="scientific">Protea cynaroides</name>
    <dbReference type="NCBI Taxonomy" id="273540"/>
    <lineage>
        <taxon>Eukaryota</taxon>
        <taxon>Viridiplantae</taxon>
        <taxon>Streptophyta</taxon>
        <taxon>Embryophyta</taxon>
        <taxon>Tracheophyta</taxon>
        <taxon>Spermatophyta</taxon>
        <taxon>Magnoliopsida</taxon>
        <taxon>Proteales</taxon>
        <taxon>Proteaceae</taxon>
        <taxon>Protea</taxon>
    </lineage>
</organism>
<evidence type="ECO:0000256" key="1">
    <source>
        <dbReference type="ARBA" id="ARBA00004123"/>
    </source>
</evidence>
<dbReference type="PANTHER" id="PTHR31920:SF149">
    <property type="entry name" value="B3 DOMAIN-CONTAINING PROTEIN OS01G0723500-LIKE ISOFORM X1"/>
    <property type="match status" value="1"/>
</dbReference>
<evidence type="ECO:0000256" key="2">
    <source>
        <dbReference type="ARBA" id="ARBA00023015"/>
    </source>
</evidence>
<accession>A0A9Q0QNZ9</accession>
<evidence type="ECO:0000256" key="3">
    <source>
        <dbReference type="ARBA" id="ARBA00023125"/>
    </source>
</evidence>
<dbReference type="SMART" id="SM01019">
    <property type="entry name" value="B3"/>
    <property type="match status" value="2"/>
</dbReference>
<reference evidence="7" key="1">
    <citation type="journal article" date="2023" name="Plant J.">
        <title>The genome of the king protea, Protea cynaroides.</title>
        <authorList>
            <person name="Chang J."/>
            <person name="Duong T.A."/>
            <person name="Schoeman C."/>
            <person name="Ma X."/>
            <person name="Roodt D."/>
            <person name="Barker N."/>
            <person name="Li Z."/>
            <person name="Van de Peer Y."/>
            <person name="Mizrachi E."/>
        </authorList>
    </citation>
    <scope>NUCLEOTIDE SEQUENCE</scope>
    <source>
        <tissue evidence="7">Young leaves</tissue>
    </source>
</reference>
<dbReference type="SUPFAM" id="SSF101936">
    <property type="entry name" value="DNA-binding pseudobarrel domain"/>
    <property type="match status" value="2"/>
</dbReference>
<dbReference type="Gene3D" id="2.40.330.10">
    <property type="entry name" value="DNA-binding pseudobarrel domain"/>
    <property type="match status" value="2"/>
</dbReference>
<dbReference type="InterPro" id="IPR003340">
    <property type="entry name" value="B3_DNA-bd"/>
</dbReference>
<dbReference type="PANTHER" id="PTHR31920">
    <property type="entry name" value="B3 DOMAIN-CONTAINING"/>
    <property type="match status" value="1"/>
</dbReference>
<evidence type="ECO:0000313" key="7">
    <source>
        <dbReference type="EMBL" id="KAJ4966568.1"/>
    </source>
</evidence>
<keyword evidence="5" id="KW-0539">Nucleus</keyword>
<keyword evidence="2" id="KW-0805">Transcription regulation</keyword>
<feature type="domain" description="TF-B3" evidence="6">
    <location>
        <begin position="144"/>
        <end position="243"/>
    </location>
</feature>
<dbReference type="InterPro" id="IPR050655">
    <property type="entry name" value="Plant_B3_domain"/>
</dbReference>
<name>A0A9Q0QNZ9_9MAGN</name>
<dbReference type="EMBL" id="JAMYWD010000007">
    <property type="protein sequence ID" value="KAJ4966568.1"/>
    <property type="molecule type" value="Genomic_DNA"/>
</dbReference>
<evidence type="ECO:0000256" key="4">
    <source>
        <dbReference type="ARBA" id="ARBA00023163"/>
    </source>
</evidence>
<comment type="subcellular location">
    <subcellularLocation>
        <location evidence="1">Nucleus</location>
    </subcellularLocation>
</comment>
<feature type="domain" description="TF-B3" evidence="6">
    <location>
        <begin position="12"/>
        <end position="109"/>
    </location>
</feature>